<evidence type="ECO:0000259" key="1">
    <source>
        <dbReference type="Pfam" id="PF13649"/>
    </source>
</evidence>
<dbReference type="SUPFAM" id="SSF53335">
    <property type="entry name" value="S-adenosyl-L-methionine-dependent methyltransferases"/>
    <property type="match status" value="1"/>
</dbReference>
<dbReference type="GO" id="GO:0008168">
    <property type="term" value="F:methyltransferase activity"/>
    <property type="evidence" value="ECO:0007669"/>
    <property type="project" value="UniProtKB-KW"/>
</dbReference>
<dbReference type="RefSeq" id="WP_237382555.1">
    <property type="nucleotide sequence ID" value="NZ_CP071793.1"/>
</dbReference>
<accession>A0A8A4TR42</accession>
<dbReference type="CDD" id="cd02440">
    <property type="entry name" value="AdoMet_MTases"/>
    <property type="match status" value="1"/>
</dbReference>
<dbReference type="InterPro" id="IPR029063">
    <property type="entry name" value="SAM-dependent_MTases_sf"/>
</dbReference>
<dbReference type="GO" id="GO:0032259">
    <property type="term" value="P:methylation"/>
    <property type="evidence" value="ECO:0007669"/>
    <property type="project" value="UniProtKB-KW"/>
</dbReference>
<keyword evidence="2" id="KW-0489">Methyltransferase</keyword>
<dbReference type="AlphaFoldDB" id="A0A8A4TR42"/>
<dbReference type="InterPro" id="IPR041698">
    <property type="entry name" value="Methyltransf_25"/>
</dbReference>
<proteinExistence type="predicted"/>
<protein>
    <submittedName>
        <fullName evidence="2">Class I SAM-dependent methyltransferase</fullName>
    </submittedName>
</protein>
<reference evidence="2" key="1">
    <citation type="submission" date="2021-03" db="EMBL/GenBank/DDBJ databases">
        <title>Acanthopleuribacteraceae sp. M133.</title>
        <authorList>
            <person name="Wang G."/>
        </authorList>
    </citation>
    <scope>NUCLEOTIDE SEQUENCE</scope>
    <source>
        <strain evidence="2">M133</strain>
    </source>
</reference>
<organism evidence="2 3">
    <name type="scientific">Sulfidibacter corallicola</name>
    <dbReference type="NCBI Taxonomy" id="2818388"/>
    <lineage>
        <taxon>Bacteria</taxon>
        <taxon>Pseudomonadati</taxon>
        <taxon>Acidobacteriota</taxon>
        <taxon>Holophagae</taxon>
        <taxon>Acanthopleuribacterales</taxon>
        <taxon>Acanthopleuribacteraceae</taxon>
        <taxon>Sulfidibacter</taxon>
    </lineage>
</organism>
<evidence type="ECO:0000313" key="3">
    <source>
        <dbReference type="Proteomes" id="UP000663929"/>
    </source>
</evidence>
<dbReference type="KEGG" id="scor:J3U87_08240"/>
<dbReference type="Pfam" id="PF13649">
    <property type="entry name" value="Methyltransf_25"/>
    <property type="match status" value="1"/>
</dbReference>
<evidence type="ECO:0000313" key="2">
    <source>
        <dbReference type="EMBL" id="QTD52446.1"/>
    </source>
</evidence>
<keyword evidence="3" id="KW-1185">Reference proteome</keyword>
<dbReference type="Gene3D" id="3.40.50.150">
    <property type="entry name" value="Vaccinia Virus protein VP39"/>
    <property type="match status" value="1"/>
</dbReference>
<gene>
    <name evidence="2" type="ORF">J3U87_08240</name>
</gene>
<name>A0A8A4TR42_SULCO</name>
<keyword evidence="2" id="KW-0808">Transferase</keyword>
<dbReference type="EMBL" id="CP071793">
    <property type="protein sequence ID" value="QTD52446.1"/>
    <property type="molecule type" value="Genomic_DNA"/>
</dbReference>
<sequence>MSPTIETAKRWHDEPMSELTTWLAAACRRAPIGGVITCQAPDPDLFPGAYTGERLDHGGRTLRHRSLRAWLDLAESHNCRLLTPRPLDARNPDDRDFVQFRFQVLNPLASWHRNAPSGTEKYGADSHFARIDKLEEPEFLQAYDRALDHCLPKRGGRVLNLGINRGDEWQPLLERESPDQVSRWTLVGVDHSATAIAACRHRFGNSRFQFHCHDINDLAALELGRFDLIVSIGTLHSPSISGHRILERLVKEHLHPKGALIVGFPNCRYHDGECKLGTVPKGASEPEMSPLLKEVFFYRRYLQQHRFQVHISGKYYWLLYARRG</sequence>
<dbReference type="Proteomes" id="UP000663929">
    <property type="component" value="Chromosome"/>
</dbReference>
<feature type="domain" description="Methyltransferase" evidence="1">
    <location>
        <begin position="158"/>
        <end position="258"/>
    </location>
</feature>